<comment type="caution">
    <text evidence="1">The sequence shown here is derived from an EMBL/GenBank/DDBJ whole genome shotgun (WGS) entry which is preliminary data.</text>
</comment>
<dbReference type="EMBL" id="JACIVI010000001">
    <property type="protein sequence ID" value="MBB1161401.1"/>
    <property type="molecule type" value="Genomic_DNA"/>
</dbReference>
<sequence length="253" mass="27911">MNPTPTLYMQPQLLDRNLHRGKRLLPVKDWSVAARMTAVPVASSEFPELCKEYLIGFVAAPAAAGQPATQATVAPVVVLGLRDQENLFVATDGSWDARYQPAFLRRYPLGYAATGENQRSVIVDTAWPGFNEAEGELLLQDDGQPSPWLAQQMKFLDAFEVELQRTRVLCHVLVQHQLLKSVNLDVTLPGGQKQTVAQIQVVDETKLRALPESTLAELLRNGAIGLMHAHLISTSNAVRLTERLSRRQAAARA</sequence>
<proteinExistence type="predicted"/>
<accession>A0A839HQT7</accession>
<evidence type="ECO:0000313" key="2">
    <source>
        <dbReference type="Proteomes" id="UP000586093"/>
    </source>
</evidence>
<name>A0A839HQT7_9BURK</name>
<evidence type="ECO:0000313" key="1">
    <source>
        <dbReference type="EMBL" id="MBB1161401.1"/>
    </source>
</evidence>
<reference evidence="1 2" key="1">
    <citation type="submission" date="2020-08" db="EMBL/GenBank/DDBJ databases">
        <title>Aquariorum lacteus gen. nov., sp. nov., a new member of the family Comamonadaceae, isolated from freshwater aquarium.</title>
        <authorList>
            <person name="Chun S.-J."/>
        </authorList>
    </citation>
    <scope>NUCLEOTIDE SEQUENCE [LARGE SCALE GENOMIC DNA]</scope>
    <source>
        <strain evidence="1 2">SJAQ100</strain>
    </source>
</reference>
<dbReference type="AlphaFoldDB" id="A0A839HQT7"/>
<keyword evidence="2" id="KW-1185">Reference proteome</keyword>
<protein>
    <submittedName>
        <fullName evidence="1">SapC family protein</fullName>
    </submittedName>
</protein>
<dbReference type="RefSeq" id="WP_182662157.1">
    <property type="nucleotide sequence ID" value="NZ_JACIVI010000001.1"/>
</dbReference>
<dbReference type="InterPro" id="IPR010836">
    <property type="entry name" value="SapC"/>
</dbReference>
<gene>
    <name evidence="1" type="ORF">H4F90_05330</name>
</gene>
<dbReference type="Pfam" id="PF07277">
    <property type="entry name" value="SapC"/>
    <property type="match status" value="1"/>
</dbReference>
<dbReference type="Proteomes" id="UP000586093">
    <property type="component" value="Unassembled WGS sequence"/>
</dbReference>
<organism evidence="1 2">
    <name type="scientific">Aquariibacter albus</name>
    <dbReference type="NCBI Taxonomy" id="2759899"/>
    <lineage>
        <taxon>Bacteria</taxon>
        <taxon>Pseudomonadati</taxon>
        <taxon>Pseudomonadota</taxon>
        <taxon>Betaproteobacteria</taxon>
        <taxon>Burkholderiales</taxon>
        <taxon>Sphaerotilaceae</taxon>
        <taxon>Aquariibacter</taxon>
    </lineage>
</organism>